<evidence type="ECO:0000313" key="2">
    <source>
        <dbReference type="Proteomes" id="UP000887159"/>
    </source>
</evidence>
<accession>A0A8X7BLI4</accession>
<keyword evidence="2" id="KW-1185">Reference proteome</keyword>
<organism evidence="1 2">
    <name type="scientific">Trichonephila clavipes</name>
    <name type="common">Golden silk orbweaver</name>
    <name type="synonym">Nephila clavipes</name>
    <dbReference type="NCBI Taxonomy" id="2585209"/>
    <lineage>
        <taxon>Eukaryota</taxon>
        <taxon>Metazoa</taxon>
        <taxon>Ecdysozoa</taxon>
        <taxon>Arthropoda</taxon>
        <taxon>Chelicerata</taxon>
        <taxon>Arachnida</taxon>
        <taxon>Araneae</taxon>
        <taxon>Araneomorphae</taxon>
        <taxon>Entelegynae</taxon>
        <taxon>Araneoidea</taxon>
        <taxon>Nephilidae</taxon>
        <taxon>Trichonephila</taxon>
    </lineage>
</organism>
<reference evidence="1" key="1">
    <citation type="submission" date="2020-08" db="EMBL/GenBank/DDBJ databases">
        <title>Multicomponent nature underlies the extraordinary mechanical properties of spider dragline silk.</title>
        <authorList>
            <person name="Kono N."/>
            <person name="Nakamura H."/>
            <person name="Mori M."/>
            <person name="Yoshida Y."/>
            <person name="Ohtoshi R."/>
            <person name="Malay A.D."/>
            <person name="Moran D.A.P."/>
            <person name="Tomita M."/>
            <person name="Numata K."/>
            <person name="Arakawa K."/>
        </authorList>
    </citation>
    <scope>NUCLEOTIDE SEQUENCE</scope>
</reference>
<sequence length="98" mass="11434">MTKPYKIYAFIHQSNKVVTAMATSRFHLSQFQWYRCSKSYQIDATNAVAVRKNEVDRYQSFFICFEALSRITSEDSRLQRVPNDEKNLLIFGSTSPVI</sequence>
<dbReference type="EMBL" id="BMAU01021436">
    <property type="protein sequence ID" value="GFY36436.1"/>
    <property type="molecule type" value="Genomic_DNA"/>
</dbReference>
<protein>
    <submittedName>
        <fullName evidence="1">Uncharacterized protein</fullName>
    </submittedName>
</protein>
<dbReference type="Proteomes" id="UP000887159">
    <property type="component" value="Unassembled WGS sequence"/>
</dbReference>
<gene>
    <name evidence="1" type="ORF">TNCV_3451401</name>
</gene>
<comment type="caution">
    <text evidence="1">The sequence shown here is derived from an EMBL/GenBank/DDBJ whole genome shotgun (WGS) entry which is preliminary data.</text>
</comment>
<dbReference type="AlphaFoldDB" id="A0A8X7BLI4"/>
<proteinExistence type="predicted"/>
<name>A0A8X7BLI4_TRICX</name>
<evidence type="ECO:0000313" key="1">
    <source>
        <dbReference type="EMBL" id="GFY36436.1"/>
    </source>
</evidence>